<organism evidence="2 3">
    <name type="scientific">Priestia koreensis</name>
    <dbReference type="NCBI Taxonomy" id="284581"/>
    <lineage>
        <taxon>Bacteria</taxon>
        <taxon>Bacillati</taxon>
        <taxon>Bacillota</taxon>
        <taxon>Bacilli</taxon>
        <taxon>Bacillales</taxon>
        <taxon>Bacillaceae</taxon>
        <taxon>Priestia</taxon>
    </lineage>
</organism>
<reference evidence="3" key="1">
    <citation type="submission" date="2015-08" db="EMBL/GenBank/DDBJ databases">
        <title>Fjat-14210 dsm16467.</title>
        <authorList>
            <person name="Liu B."/>
            <person name="Wang J."/>
            <person name="Zhu Y."/>
            <person name="Liu G."/>
            <person name="Chen Q."/>
            <person name="Chen Z."/>
            <person name="Lan J."/>
            <person name="Che J."/>
            <person name="Ge C."/>
            <person name="Shi H."/>
            <person name="Pan Z."/>
            <person name="Liu X."/>
        </authorList>
    </citation>
    <scope>NUCLEOTIDE SEQUENCE [LARGE SCALE GENOMIC DNA]</scope>
    <source>
        <strain evidence="3">DSM 16467</strain>
    </source>
</reference>
<sequence>MYQRPKESEYSPFYHTYVKHVPEGDIVPLLKDQLQHTIKLVKNLTDEQAHFRYREDKWSIKEVIGHMIDTERIMSYRLLCIARGDQASLPGFDEQSYAKHANFNEQEIGVLIQQFEQLRQSTIYLLKSLADHVWKMEGTVSDHPITVQALAAIISGHELHHRHILIERYGLNG</sequence>
<dbReference type="Pfam" id="PF12867">
    <property type="entry name" value="DinB_2"/>
    <property type="match status" value="1"/>
</dbReference>
<dbReference type="RefSeq" id="WP_053401201.1">
    <property type="nucleotide sequence ID" value="NZ_JAUKEN010000001.1"/>
</dbReference>
<dbReference type="OrthoDB" id="9793216at2"/>
<dbReference type="Gene3D" id="1.20.120.450">
    <property type="entry name" value="dinb family like domain"/>
    <property type="match status" value="1"/>
</dbReference>
<evidence type="ECO:0000259" key="1">
    <source>
        <dbReference type="Pfam" id="PF12867"/>
    </source>
</evidence>
<dbReference type="EMBL" id="LILC01000013">
    <property type="protein sequence ID" value="KOO46134.1"/>
    <property type="molecule type" value="Genomic_DNA"/>
</dbReference>
<dbReference type="STRING" id="284581.AMD01_09705"/>
<feature type="domain" description="DinB-like" evidence="1">
    <location>
        <begin position="31"/>
        <end position="164"/>
    </location>
</feature>
<proteinExistence type="predicted"/>
<dbReference type="SUPFAM" id="SSF109854">
    <property type="entry name" value="DinB/YfiT-like putative metalloenzymes"/>
    <property type="match status" value="1"/>
</dbReference>
<evidence type="ECO:0000313" key="2">
    <source>
        <dbReference type="EMBL" id="KOO46134.1"/>
    </source>
</evidence>
<dbReference type="InterPro" id="IPR034660">
    <property type="entry name" value="DinB/YfiT-like"/>
</dbReference>
<protein>
    <recommendedName>
        <fullName evidence="1">DinB-like domain-containing protein</fullName>
    </recommendedName>
</protein>
<name>A0A0M0L514_9BACI</name>
<accession>A0A0M0L514</accession>
<dbReference type="Proteomes" id="UP000037558">
    <property type="component" value="Unassembled WGS sequence"/>
</dbReference>
<dbReference type="InterPro" id="IPR024775">
    <property type="entry name" value="DinB-like"/>
</dbReference>
<dbReference type="AlphaFoldDB" id="A0A0M0L514"/>
<gene>
    <name evidence="2" type="ORF">AMD01_09705</name>
</gene>
<comment type="caution">
    <text evidence="2">The sequence shown here is derived from an EMBL/GenBank/DDBJ whole genome shotgun (WGS) entry which is preliminary data.</text>
</comment>
<keyword evidence="3" id="KW-1185">Reference proteome</keyword>
<dbReference type="PATRIC" id="fig|284581.3.peg.2017"/>
<evidence type="ECO:0000313" key="3">
    <source>
        <dbReference type="Proteomes" id="UP000037558"/>
    </source>
</evidence>